<dbReference type="PANTHER" id="PTHR46732">
    <property type="entry name" value="ATP-DEPENDENT PROTEASE LA (LON) DOMAIN PROTEIN"/>
    <property type="match status" value="1"/>
</dbReference>
<reference evidence="3" key="1">
    <citation type="submission" date="2020-05" db="EMBL/GenBank/DDBJ databases">
        <authorList>
            <person name="Chiriac C."/>
            <person name="Salcher M."/>
            <person name="Ghai R."/>
            <person name="Kavagutti S V."/>
        </authorList>
    </citation>
    <scope>NUCLEOTIDE SEQUENCE</scope>
</reference>
<dbReference type="EMBL" id="CAEZYF010000005">
    <property type="protein sequence ID" value="CAB4718081.1"/>
    <property type="molecule type" value="Genomic_DNA"/>
</dbReference>
<dbReference type="SUPFAM" id="SSF88697">
    <property type="entry name" value="PUA domain-like"/>
    <property type="match status" value="1"/>
</dbReference>
<dbReference type="EMBL" id="CAESGF010000007">
    <property type="protein sequence ID" value="CAB4363728.1"/>
    <property type="molecule type" value="Genomic_DNA"/>
</dbReference>
<dbReference type="PANTHER" id="PTHR46732:SF8">
    <property type="entry name" value="ATP-DEPENDENT PROTEASE LA (LON) DOMAIN PROTEIN"/>
    <property type="match status" value="1"/>
</dbReference>
<evidence type="ECO:0000259" key="1">
    <source>
        <dbReference type="PROSITE" id="PS51787"/>
    </source>
</evidence>
<dbReference type="SMART" id="SM00464">
    <property type="entry name" value="LON"/>
    <property type="match status" value="1"/>
</dbReference>
<accession>A0A6J6R2A6</accession>
<organism evidence="3">
    <name type="scientific">freshwater metagenome</name>
    <dbReference type="NCBI Taxonomy" id="449393"/>
    <lineage>
        <taxon>unclassified sequences</taxon>
        <taxon>metagenomes</taxon>
        <taxon>ecological metagenomes</taxon>
    </lineage>
</organism>
<name>A0A6J6R2A6_9ZZZZ</name>
<dbReference type="EMBL" id="CAFAAV010000297">
    <property type="protein sequence ID" value="CAB4835207.1"/>
    <property type="molecule type" value="Genomic_DNA"/>
</dbReference>
<dbReference type="Gene3D" id="2.30.130.40">
    <property type="entry name" value="LON domain-like"/>
    <property type="match status" value="1"/>
</dbReference>
<sequence length="202" mass="21993">MPMFPLGKAFLPGSLLMVQIFEPRYRVLVHDCLEMTEPEFGVVMIERGSEVGGGDTRSPVGAVARLLRVEELQNGRISVVAGIGRRILVQQWLPDNPYPYASVEDWPDEGLAVVDPVLLGSVSDRCRRSAELAAALGDPGVDPTVMISDDPSLATFQLAGLAPLSDFDRYRVLCGPGAGDRLAVLAELLETVEDVLTFRMQR</sequence>
<proteinExistence type="predicted"/>
<evidence type="ECO:0000313" key="2">
    <source>
        <dbReference type="EMBL" id="CAB4363728.1"/>
    </source>
</evidence>
<dbReference type="PROSITE" id="PS51787">
    <property type="entry name" value="LON_N"/>
    <property type="match status" value="1"/>
</dbReference>
<dbReference type="Pfam" id="PF02190">
    <property type="entry name" value="LON_substr_bdg"/>
    <property type="match status" value="1"/>
</dbReference>
<dbReference type="AlphaFoldDB" id="A0A6J6R2A6"/>
<gene>
    <name evidence="3" type="ORF">UFOPK2656_01114</name>
    <name evidence="4" type="ORF">UFOPK3099_02707</name>
    <name evidence="2" type="ORF">UFOPK4189_01503</name>
</gene>
<dbReference type="InterPro" id="IPR046336">
    <property type="entry name" value="Lon_prtase_N_sf"/>
</dbReference>
<feature type="domain" description="Lon N-terminal" evidence="1">
    <location>
        <begin position="1"/>
        <end position="193"/>
    </location>
</feature>
<dbReference type="InterPro" id="IPR015947">
    <property type="entry name" value="PUA-like_sf"/>
</dbReference>
<evidence type="ECO:0000313" key="3">
    <source>
        <dbReference type="EMBL" id="CAB4718081.1"/>
    </source>
</evidence>
<dbReference type="InterPro" id="IPR003111">
    <property type="entry name" value="Lon_prtase_N"/>
</dbReference>
<evidence type="ECO:0000313" key="4">
    <source>
        <dbReference type="EMBL" id="CAB4835207.1"/>
    </source>
</evidence>
<protein>
    <submittedName>
        <fullName evidence="3">Unannotated protein</fullName>
    </submittedName>
</protein>